<feature type="transmembrane region" description="Helical" evidence="2">
    <location>
        <begin position="248"/>
        <end position="270"/>
    </location>
</feature>
<feature type="transmembrane region" description="Helical" evidence="2">
    <location>
        <begin position="279"/>
        <end position="301"/>
    </location>
</feature>
<comment type="caution">
    <text evidence="4">The sequence shown here is derived from an EMBL/GenBank/DDBJ whole genome shotgun (WGS) entry which is preliminary data.</text>
</comment>
<feature type="transmembrane region" description="Helical" evidence="2">
    <location>
        <begin position="127"/>
        <end position="145"/>
    </location>
</feature>
<feature type="domain" description="DUF418" evidence="3">
    <location>
        <begin position="198"/>
        <end position="345"/>
    </location>
</feature>
<keyword evidence="2" id="KW-0812">Transmembrane</keyword>
<proteinExistence type="predicted"/>
<feature type="region of interest" description="Disordered" evidence="1">
    <location>
        <begin position="353"/>
        <end position="401"/>
    </location>
</feature>
<evidence type="ECO:0000313" key="4">
    <source>
        <dbReference type="EMBL" id="GAA4926001.1"/>
    </source>
</evidence>
<keyword evidence="5" id="KW-1185">Reference proteome</keyword>
<dbReference type="Proteomes" id="UP001500368">
    <property type="component" value="Unassembled WGS sequence"/>
</dbReference>
<evidence type="ECO:0000256" key="2">
    <source>
        <dbReference type="SAM" id="Phobius"/>
    </source>
</evidence>
<name>A0ABP9G1W1_9MICC</name>
<organism evidence="4 5">
    <name type="scientific">Nesterenkonia rhizosphaerae</name>
    <dbReference type="NCBI Taxonomy" id="1348272"/>
    <lineage>
        <taxon>Bacteria</taxon>
        <taxon>Bacillati</taxon>
        <taxon>Actinomycetota</taxon>
        <taxon>Actinomycetes</taxon>
        <taxon>Micrococcales</taxon>
        <taxon>Micrococcaceae</taxon>
        <taxon>Nesterenkonia</taxon>
    </lineage>
</organism>
<dbReference type="InterPro" id="IPR052529">
    <property type="entry name" value="Bact_Transport_Assoc"/>
</dbReference>
<dbReference type="EMBL" id="BAABLW010000007">
    <property type="protein sequence ID" value="GAA4926001.1"/>
    <property type="molecule type" value="Genomic_DNA"/>
</dbReference>
<dbReference type="RefSeq" id="WP_345478313.1">
    <property type="nucleotide sequence ID" value="NZ_BAABLW010000007.1"/>
</dbReference>
<accession>A0ABP9G1W1</accession>
<feature type="transmembrane region" description="Helical" evidence="2">
    <location>
        <begin position="313"/>
        <end position="334"/>
    </location>
</feature>
<feature type="transmembrane region" description="Helical" evidence="2">
    <location>
        <begin position="81"/>
        <end position="98"/>
    </location>
</feature>
<dbReference type="Pfam" id="PF04235">
    <property type="entry name" value="DUF418"/>
    <property type="match status" value="1"/>
</dbReference>
<reference evidence="5" key="1">
    <citation type="journal article" date="2019" name="Int. J. Syst. Evol. Microbiol.">
        <title>The Global Catalogue of Microorganisms (GCM) 10K type strain sequencing project: providing services to taxonomists for standard genome sequencing and annotation.</title>
        <authorList>
            <consortium name="The Broad Institute Genomics Platform"/>
            <consortium name="The Broad Institute Genome Sequencing Center for Infectious Disease"/>
            <person name="Wu L."/>
            <person name="Ma J."/>
        </authorList>
    </citation>
    <scope>NUCLEOTIDE SEQUENCE [LARGE SCALE GENOMIC DNA]</scope>
    <source>
        <strain evidence="5">JCM 19129</strain>
    </source>
</reference>
<evidence type="ECO:0000313" key="5">
    <source>
        <dbReference type="Proteomes" id="UP001500368"/>
    </source>
</evidence>
<sequence length="401" mass="43946">MVSSQSRGTTRLYALDVARALAVFGMIIVNVGPYTTEGIASWIIRALNGRASILFVVLAGIGVTFLARRALNKGITRRSTLMWRGLLLLGLGLVLQLLNHDVNVILPTYAALFFLAAFVVRMPMRWLFWTAMASTFLGPVVWILVRQLTDFHIDPAELGDSPWAIAAAILVSGPYPLVVWIAPFFLGVWLGRQPLGNPRIQRRLLGGGAAAGAGAWLLSQVLVRVFGHPDQTQVGWDRMVSAFGHSQMPLWLISASGTAAFTIGLLLIVVPRMGRGIKALVAVGQMPLTAYTAHLIIIAFIVRPAPETPAQGLLISVAMMGGLVLFATVWIANLRYGPLEMLLRKPPSFLQVSYRPPERHRRRRYERPHPRHPRRSATELPSGTALQKDPAQGTEPAAEPF</sequence>
<evidence type="ECO:0000256" key="1">
    <source>
        <dbReference type="SAM" id="MobiDB-lite"/>
    </source>
</evidence>
<dbReference type="PANTHER" id="PTHR30590">
    <property type="entry name" value="INNER MEMBRANE PROTEIN"/>
    <property type="match status" value="1"/>
</dbReference>
<dbReference type="PANTHER" id="PTHR30590:SF2">
    <property type="entry name" value="INNER MEMBRANE PROTEIN"/>
    <property type="match status" value="1"/>
</dbReference>
<feature type="transmembrane region" description="Helical" evidence="2">
    <location>
        <begin position="165"/>
        <end position="191"/>
    </location>
</feature>
<feature type="compositionally biased region" description="Basic residues" evidence="1">
    <location>
        <begin position="358"/>
        <end position="375"/>
    </location>
</feature>
<gene>
    <name evidence="4" type="ORF">GCM10025790_24720</name>
</gene>
<feature type="transmembrane region" description="Helical" evidence="2">
    <location>
        <begin position="203"/>
        <end position="223"/>
    </location>
</feature>
<dbReference type="InterPro" id="IPR007349">
    <property type="entry name" value="DUF418"/>
</dbReference>
<feature type="transmembrane region" description="Helical" evidence="2">
    <location>
        <begin position="51"/>
        <end position="69"/>
    </location>
</feature>
<evidence type="ECO:0000259" key="3">
    <source>
        <dbReference type="Pfam" id="PF04235"/>
    </source>
</evidence>
<keyword evidence="2" id="KW-0472">Membrane</keyword>
<keyword evidence="2" id="KW-1133">Transmembrane helix</keyword>
<feature type="transmembrane region" description="Helical" evidence="2">
    <location>
        <begin position="104"/>
        <end position="120"/>
    </location>
</feature>
<protein>
    <submittedName>
        <fullName evidence="4">Heparan-alpha-glucosaminide N-acetyltransferase domain-containing protein</fullName>
    </submittedName>
</protein>
<feature type="transmembrane region" description="Helical" evidence="2">
    <location>
        <begin position="12"/>
        <end position="31"/>
    </location>
</feature>